<dbReference type="InterPro" id="IPR043128">
    <property type="entry name" value="Rev_trsase/Diguanyl_cyclase"/>
</dbReference>
<dbReference type="Pfam" id="PF17919">
    <property type="entry name" value="RT_RNaseH_2"/>
    <property type="match status" value="1"/>
</dbReference>
<dbReference type="Proteomes" id="UP001239994">
    <property type="component" value="Unassembled WGS sequence"/>
</dbReference>
<dbReference type="InterPro" id="IPR041577">
    <property type="entry name" value="RT_RNaseH_2"/>
</dbReference>
<proteinExistence type="predicted"/>
<dbReference type="PANTHER" id="PTHR34072:SF42">
    <property type="entry name" value="INTEGRASE CATALYTIC DOMAIN-CONTAINING PROTEIN"/>
    <property type="match status" value="1"/>
</dbReference>
<reference evidence="2" key="1">
    <citation type="submission" date="2023-03" db="EMBL/GenBank/DDBJ databases">
        <title>Electrophorus voltai genome.</title>
        <authorList>
            <person name="Bian C."/>
        </authorList>
    </citation>
    <scope>NUCLEOTIDE SEQUENCE</scope>
    <source>
        <strain evidence="2">CB-2022</strain>
        <tissue evidence="2">Muscle</tissue>
    </source>
</reference>
<dbReference type="AlphaFoldDB" id="A0AAD8YUJ4"/>
<evidence type="ECO:0000259" key="1">
    <source>
        <dbReference type="Pfam" id="PF17919"/>
    </source>
</evidence>
<name>A0AAD8YUJ4_9TELE</name>
<organism evidence="2 3">
    <name type="scientific">Electrophorus voltai</name>
    <dbReference type="NCBI Taxonomy" id="2609070"/>
    <lineage>
        <taxon>Eukaryota</taxon>
        <taxon>Metazoa</taxon>
        <taxon>Chordata</taxon>
        <taxon>Craniata</taxon>
        <taxon>Vertebrata</taxon>
        <taxon>Euteleostomi</taxon>
        <taxon>Actinopterygii</taxon>
        <taxon>Neopterygii</taxon>
        <taxon>Teleostei</taxon>
        <taxon>Ostariophysi</taxon>
        <taxon>Gymnotiformes</taxon>
        <taxon>Gymnotoidei</taxon>
        <taxon>Gymnotidae</taxon>
        <taxon>Electrophorus</taxon>
    </lineage>
</organism>
<dbReference type="SUPFAM" id="SSF56672">
    <property type="entry name" value="DNA/RNA polymerases"/>
    <property type="match status" value="1"/>
</dbReference>
<feature type="domain" description="Reverse transcriptase/retrotransposon-derived protein RNase H-like" evidence="1">
    <location>
        <begin position="35"/>
        <end position="103"/>
    </location>
</feature>
<evidence type="ECO:0000313" key="2">
    <source>
        <dbReference type="EMBL" id="KAK1787648.1"/>
    </source>
</evidence>
<sequence>MLEQLRGARRFIKSFRTLAQPLTDLLQEQIKRLNWNPEVVKSFEELKTAFATGPVLQQPDPRRPFVVEVDALDVGVGAVLSPQKEKEGKLYTIAYFPRKLTERNYGVGFPRKPDREELWGRKLLAMKLAFEE</sequence>
<dbReference type="Gene3D" id="3.30.70.270">
    <property type="match status" value="1"/>
</dbReference>
<accession>A0AAD8YUJ4</accession>
<dbReference type="EMBL" id="JAROKS010000023">
    <property type="protein sequence ID" value="KAK1787648.1"/>
    <property type="molecule type" value="Genomic_DNA"/>
</dbReference>
<gene>
    <name evidence="2" type="ORF">P4O66_016145</name>
</gene>
<protein>
    <recommendedName>
        <fullName evidence="1">Reverse transcriptase/retrotransposon-derived protein RNase H-like domain-containing protein</fullName>
    </recommendedName>
</protein>
<keyword evidence="3" id="KW-1185">Reference proteome</keyword>
<dbReference type="PANTHER" id="PTHR34072">
    <property type="entry name" value="ENZYMATIC POLYPROTEIN-RELATED"/>
    <property type="match status" value="1"/>
</dbReference>
<comment type="caution">
    <text evidence="2">The sequence shown here is derived from an EMBL/GenBank/DDBJ whole genome shotgun (WGS) entry which is preliminary data.</text>
</comment>
<dbReference type="InterPro" id="IPR043502">
    <property type="entry name" value="DNA/RNA_pol_sf"/>
</dbReference>
<evidence type="ECO:0000313" key="3">
    <source>
        <dbReference type="Proteomes" id="UP001239994"/>
    </source>
</evidence>